<dbReference type="InterPro" id="IPR014729">
    <property type="entry name" value="Rossmann-like_a/b/a_fold"/>
</dbReference>
<dbReference type="PANTHER" id="PTHR30336:SF18">
    <property type="entry name" value="MEMBRANE PROTEIN"/>
    <property type="match status" value="1"/>
</dbReference>
<feature type="domain" description="DUF218" evidence="2">
    <location>
        <begin position="165"/>
        <end position="313"/>
    </location>
</feature>
<dbReference type="GO" id="GO:0043164">
    <property type="term" value="P:Gram-negative-bacterium-type cell wall biogenesis"/>
    <property type="evidence" value="ECO:0007669"/>
    <property type="project" value="TreeGrafter"/>
</dbReference>
<reference evidence="4" key="1">
    <citation type="submission" date="2016-09" db="EMBL/GenBank/DDBJ databases">
        <title>Genomics of Clostridium taeniosporum, an organism which forms endospores with ribbon-like appendages.</title>
        <authorList>
            <person name="Walker J.R."/>
        </authorList>
    </citation>
    <scope>NUCLEOTIDE SEQUENCE [LARGE SCALE GENOMIC DNA]</scope>
    <source>
        <strain evidence="4">1/k</strain>
    </source>
</reference>
<feature type="transmembrane region" description="Helical" evidence="1">
    <location>
        <begin position="323"/>
        <end position="343"/>
    </location>
</feature>
<feature type="transmembrane region" description="Helical" evidence="1">
    <location>
        <begin position="130"/>
        <end position="154"/>
    </location>
</feature>
<evidence type="ECO:0000313" key="3">
    <source>
        <dbReference type="EMBL" id="AUO15636.1"/>
    </source>
</evidence>
<dbReference type="PANTHER" id="PTHR30336">
    <property type="entry name" value="INNER MEMBRANE PROTEIN, PROBABLE PERMEASE"/>
    <property type="match status" value="1"/>
</dbReference>
<sequence length="348" mass="39607">MFFLLGLTLITLLIFITSYLKDSRKLINGFLFNIFLFSAMITTIDIAFETQNRFLILLVIAFVIIILLVLTFGIYALILALLINAKIVLKRESRTRANSLTFFLAIGLILYLIFSTIISKKIFPNEINMFLGGSSVIVFYYLFDIFNFLMISFLYQFNRPKLNQDFIIVLGSGLIGDRVPPLLASRINKAIEFYNKQKLITNPPKIIFSGGQGPDEKISEALAMQRYAVKNGIPFEDTILEDKSINTLQNMIFSKQIINNLISQNSASIFVTNNFHLFRAGIYAKKAGLKSQGIGSKTALYFLPNAMIREYIAFVVMYKKRHAIIVSSLVIINLILSIIYHFFVISYL</sequence>
<feature type="transmembrane region" description="Helical" evidence="1">
    <location>
        <begin position="100"/>
        <end position="118"/>
    </location>
</feature>
<feature type="transmembrane region" description="Helical" evidence="1">
    <location>
        <begin position="30"/>
        <end position="48"/>
    </location>
</feature>
<keyword evidence="1" id="KW-0472">Membrane</keyword>
<dbReference type="InterPro" id="IPR051599">
    <property type="entry name" value="Cell_Envelope_Assoc"/>
</dbReference>
<dbReference type="EMBL" id="CP017253">
    <property type="protein sequence ID" value="AUO15636.1"/>
    <property type="molecule type" value="Genomic_DNA"/>
</dbReference>
<name>A0A2I6SDJ0_9CLOT</name>
<proteinExistence type="predicted"/>
<dbReference type="FunFam" id="3.40.50.620:FF:000150">
    <property type="entry name" value="Integral membrane protein"/>
    <property type="match status" value="1"/>
</dbReference>
<keyword evidence="1" id="KW-0812">Transmembrane</keyword>
<dbReference type="GO" id="GO:0000270">
    <property type="term" value="P:peptidoglycan metabolic process"/>
    <property type="evidence" value="ECO:0007669"/>
    <property type="project" value="TreeGrafter"/>
</dbReference>
<evidence type="ECO:0000256" key="1">
    <source>
        <dbReference type="SAM" id="Phobius"/>
    </source>
</evidence>
<dbReference type="CDD" id="cd06259">
    <property type="entry name" value="YdcF-like"/>
    <property type="match status" value="1"/>
</dbReference>
<dbReference type="InterPro" id="IPR003848">
    <property type="entry name" value="DUF218"/>
</dbReference>
<gene>
    <name evidence="3" type="ORF">BGI42_11865</name>
</gene>
<evidence type="ECO:0000259" key="2">
    <source>
        <dbReference type="Pfam" id="PF02698"/>
    </source>
</evidence>
<dbReference type="Pfam" id="PF02698">
    <property type="entry name" value="DUF218"/>
    <property type="match status" value="1"/>
</dbReference>
<keyword evidence="1" id="KW-1133">Transmembrane helix</keyword>
<evidence type="ECO:0000313" key="4">
    <source>
        <dbReference type="Proteomes" id="UP000094652"/>
    </source>
</evidence>
<dbReference type="RefSeq" id="WP_105165927.1">
    <property type="nucleotide sequence ID" value="NZ_CP017253.2"/>
</dbReference>
<dbReference type="GO" id="GO:0005886">
    <property type="term" value="C:plasma membrane"/>
    <property type="evidence" value="ECO:0007669"/>
    <property type="project" value="TreeGrafter"/>
</dbReference>
<dbReference type="AlphaFoldDB" id="A0A2I6SDJ0"/>
<organism evidence="3 4">
    <name type="scientific">Clostridium taeniosporum</name>
    <dbReference type="NCBI Taxonomy" id="394958"/>
    <lineage>
        <taxon>Bacteria</taxon>
        <taxon>Bacillati</taxon>
        <taxon>Bacillota</taxon>
        <taxon>Clostridia</taxon>
        <taxon>Eubacteriales</taxon>
        <taxon>Clostridiaceae</taxon>
        <taxon>Clostridium</taxon>
    </lineage>
</organism>
<dbReference type="KEGG" id="ctae:BGI42_11865"/>
<accession>A0A2I6SDJ0</accession>
<feature type="transmembrane region" description="Helical" evidence="1">
    <location>
        <begin position="55"/>
        <end position="80"/>
    </location>
</feature>
<dbReference type="Proteomes" id="UP000094652">
    <property type="component" value="Chromosome"/>
</dbReference>
<keyword evidence="4" id="KW-1185">Reference proteome</keyword>
<dbReference type="OrthoDB" id="9782395at2"/>
<protein>
    <recommendedName>
        <fullName evidence="2">DUF218 domain-containing protein</fullName>
    </recommendedName>
</protein>
<dbReference type="Gene3D" id="3.40.50.620">
    <property type="entry name" value="HUPs"/>
    <property type="match status" value="1"/>
</dbReference>